<organism evidence="1">
    <name type="scientific">Burkholderia pseudomallei 1710a</name>
    <dbReference type="NCBI Taxonomy" id="320371"/>
    <lineage>
        <taxon>Bacteria</taxon>
        <taxon>Pseudomonadati</taxon>
        <taxon>Pseudomonadota</taxon>
        <taxon>Betaproteobacteria</taxon>
        <taxon>Burkholderiales</taxon>
        <taxon>Burkholderiaceae</taxon>
        <taxon>Burkholderia</taxon>
        <taxon>pseudomallei group</taxon>
    </lineage>
</organism>
<dbReference type="AlphaFoldDB" id="A0A0E1VS85"/>
<dbReference type="EMBL" id="CM000833">
    <property type="protein sequence ID" value="EET02826.1"/>
    <property type="molecule type" value="Genomic_DNA"/>
</dbReference>
<sequence>MSACWIAAAVDDACSPTARSRRGDVGRRGMAQAWTPAWLRE</sequence>
<name>A0A0E1VS85_BURPE</name>
<dbReference type="Proteomes" id="UP000001812">
    <property type="component" value="Chromosome II"/>
</dbReference>
<reference evidence="1" key="1">
    <citation type="submission" date="2009-05" db="EMBL/GenBank/DDBJ databases">
        <authorList>
            <person name="Harkins D.M."/>
            <person name="DeShazer D."/>
            <person name="Woods D.E."/>
            <person name="Brinkac L.M."/>
            <person name="Brown K.A."/>
            <person name="Hung G.C."/>
            <person name="Tuanyok A."/>
            <person name="Zhang B."/>
            <person name="Nierman W.C."/>
        </authorList>
    </citation>
    <scope>NUCLEOTIDE SEQUENCE [LARGE SCALE GENOMIC DNA]</scope>
    <source>
        <strain evidence="1">1710a</strain>
    </source>
</reference>
<proteinExistence type="predicted"/>
<accession>A0A0E1VS85</accession>
<evidence type="ECO:0000313" key="1">
    <source>
        <dbReference type="EMBL" id="EET02826.1"/>
    </source>
</evidence>
<protein>
    <submittedName>
        <fullName evidence="1">Uncharacterized protein</fullName>
    </submittedName>
</protein>
<gene>
    <name evidence="1" type="ORF">BURPS1710A_A1780</name>
</gene>
<dbReference type="HOGENOM" id="CLU_3267015_0_0_4"/>